<gene>
    <name evidence="2" type="ORF">D104_03280</name>
</gene>
<dbReference type="AlphaFoldDB" id="W1RYN1"/>
<protein>
    <recommendedName>
        <fullName evidence="4">DUF4381 domain-containing protein</fullName>
    </recommendedName>
</protein>
<dbReference type="Pfam" id="PF14316">
    <property type="entry name" value="DUF4381"/>
    <property type="match status" value="1"/>
</dbReference>
<dbReference type="PATRIC" id="fig|1208321.3.peg.656"/>
<keyword evidence="1" id="KW-0812">Transmembrane</keyword>
<feature type="transmembrane region" description="Helical" evidence="1">
    <location>
        <begin position="28"/>
        <end position="49"/>
    </location>
</feature>
<dbReference type="RefSeq" id="WP_024022865.1">
    <property type="nucleotide sequence ID" value="NZ_AYOZ01000003.1"/>
</dbReference>
<evidence type="ECO:0008006" key="4">
    <source>
        <dbReference type="Google" id="ProtNLM"/>
    </source>
</evidence>
<dbReference type="Proteomes" id="UP000018857">
    <property type="component" value="Unassembled WGS sequence"/>
</dbReference>
<evidence type="ECO:0000313" key="2">
    <source>
        <dbReference type="EMBL" id="ETI61920.1"/>
    </source>
</evidence>
<keyword evidence="3" id="KW-1185">Reference proteome</keyword>
<evidence type="ECO:0000256" key="1">
    <source>
        <dbReference type="SAM" id="Phobius"/>
    </source>
</evidence>
<dbReference type="OrthoDB" id="6106351at2"/>
<evidence type="ECO:0000313" key="3">
    <source>
        <dbReference type="Proteomes" id="UP000018857"/>
    </source>
</evidence>
<proteinExistence type="predicted"/>
<accession>W1RYN1</accession>
<organism evidence="2 3">
    <name type="scientific">Marinomonas profundimaris</name>
    <dbReference type="NCBI Taxonomy" id="1208321"/>
    <lineage>
        <taxon>Bacteria</taxon>
        <taxon>Pseudomonadati</taxon>
        <taxon>Pseudomonadota</taxon>
        <taxon>Gammaproteobacteria</taxon>
        <taxon>Oceanospirillales</taxon>
        <taxon>Oceanospirillaceae</taxon>
        <taxon>Marinomonas</taxon>
    </lineage>
</organism>
<keyword evidence="1" id="KW-0472">Membrane</keyword>
<dbReference type="EMBL" id="AYOZ01000003">
    <property type="protein sequence ID" value="ETI61920.1"/>
    <property type="molecule type" value="Genomic_DNA"/>
</dbReference>
<dbReference type="InterPro" id="IPR025489">
    <property type="entry name" value="DUF4381"/>
</dbReference>
<dbReference type="STRING" id="1208321.D104_03280"/>
<reference evidence="2 3" key="1">
    <citation type="journal article" date="2014" name="Genome Announc.">
        <title>Draft Genome Sequence of Marinomonas sp. Strain D104, a Polycyclic Aromatic Hydrocarbon-Degrading Bacterium from the Deep-Sea Sediment of the Arctic Ocean.</title>
        <authorList>
            <person name="Dong C."/>
            <person name="Bai X."/>
            <person name="Lai Q."/>
            <person name="Xie Y."/>
            <person name="Chen X."/>
            <person name="Shao Z."/>
        </authorList>
    </citation>
    <scope>NUCLEOTIDE SEQUENCE [LARGE SCALE GENOMIC DNA]</scope>
    <source>
        <strain evidence="2 3">D104</strain>
    </source>
</reference>
<keyword evidence="1" id="KW-1133">Transmembrane helix</keyword>
<sequence>MAPAQATIDLPNKAYLLPQAIPMWPPAWWTWLALAIILMLAIGALAFFYRRHKKRIYRREALSALTTASHELDAKACILQCHEMIRRCLISEGQHETAALPSSALLEKIDQSMPKKHRFSSLGADFVDGIYQQHIELTAAQRAEMLKVTRYWIRKHHA</sequence>
<comment type="caution">
    <text evidence="2">The sequence shown here is derived from an EMBL/GenBank/DDBJ whole genome shotgun (WGS) entry which is preliminary data.</text>
</comment>
<name>W1RYN1_9GAMM</name>